<organism evidence="1 2">
    <name type="scientific">Colwellia maritima</name>
    <dbReference type="NCBI Taxonomy" id="2912588"/>
    <lineage>
        <taxon>Bacteria</taxon>
        <taxon>Pseudomonadati</taxon>
        <taxon>Pseudomonadota</taxon>
        <taxon>Gammaproteobacteria</taxon>
        <taxon>Alteromonadales</taxon>
        <taxon>Colwelliaceae</taxon>
        <taxon>Colwellia</taxon>
    </lineage>
</organism>
<accession>A0ABS9X365</accession>
<comment type="caution">
    <text evidence="1">The sequence shown here is derived from an EMBL/GenBank/DDBJ whole genome shotgun (WGS) entry which is preliminary data.</text>
</comment>
<dbReference type="EMBL" id="JAKKSL010000003">
    <property type="protein sequence ID" value="MCI2284619.1"/>
    <property type="molecule type" value="Genomic_DNA"/>
</dbReference>
<proteinExistence type="predicted"/>
<reference evidence="1" key="1">
    <citation type="submission" date="2022-01" db="EMBL/GenBank/DDBJ databases">
        <title>Colwellia maritima, isolated from seawater.</title>
        <authorList>
            <person name="Kristyanto S."/>
            <person name="Jung J."/>
            <person name="Jeon C.O."/>
        </authorList>
    </citation>
    <scope>NUCLEOTIDE SEQUENCE</scope>
    <source>
        <strain evidence="1">MSW7</strain>
    </source>
</reference>
<evidence type="ECO:0000313" key="2">
    <source>
        <dbReference type="Proteomes" id="UP001139646"/>
    </source>
</evidence>
<gene>
    <name evidence="1" type="ORF">L3081_16005</name>
</gene>
<sequence length="118" mass="13503">MTDSVIKSLTRINNISRQLLSRIQDLHADLQAPSQNQADEDDVNNSGEMIVDTELKELMLSRQRLITELFEQHALAEITAQHLLANEMKSLDGELLNLSQLYKHVLAEQVINIKKRKK</sequence>
<dbReference type="RefSeq" id="WP_242287099.1">
    <property type="nucleotide sequence ID" value="NZ_JAKKSL010000003.1"/>
</dbReference>
<dbReference type="Proteomes" id="UP001139646">
    <property type="component" value="Unassembled WGS sequence"/>
</dbReference>
<protein>
    <submittedName>
        <fullName evidence="1">Uncharacterized protein</fullName>
    </submittedName>
</protein>
<name>A0ABS9X365_9GAMM</name>
<keyword evidence="2" id="KW-1185">Reference proteome</keyword>
<evidence type="ECO:0000313" key="1">
    <source>
        <dbReference type="EMBL" id="MCI2284619.1"/>
    </source>
</evidence>